<accession>U2S7U7</accession>
<comment type="caution">
    <text evidence="2">The sequence shown here is derived from an EMBL/GenBank/DDBJ whole genome shotgun (WGS) entry which is preliminary data.</text>
</comment>
<dbReference type="EMBL" id="ACVN02000317">
    <property type="protein sequence ID" value="ERK49927.1"/>
    <property type="molecule type" value="Genomic_DNA"/>
</dbReference>
<dbReference type="EMBL" id="ACVN02000129">
    <property type="protein sequence ID" value="ERK58882.1"/>
    <property type="molecule type" value="Genomic_DNA"/>
</dbReference>
<reference evidence="2 3" key="1">
    <citation type="submission" date="2013-08" db="EMBL/GenBank/DDBJ databases">
        <authorList>
            <person name="Durkin A.S."/>
            <person name="Haft D.R."/>
            <person name="McCorrison J."/>
            <person name="Torralba M."/>
            <person name="Gillis M."/>
            <person name="Haft D.H."/>
            <person name="Methe B."/>
            <person name="Sutton G."/>
            <person name="Nelson K.E."/>
        </authorList>
    </citation>
    <scope>NUCLEOTIDE SEQUENCE [LARGE SCALE GENOMIC DNA]</scope>
    <source>
        <strain evidence="2 3">F0233</strain>
    </source>
</reference>
<proteinExistence type="predicted"/>
<evidence type="ECO:0000313" key="2">
    <source>
        <dbReference type="EMBL" id="ERK58882.1"/>
    </source>
</evidence>
<name>U2S7U7_9ACTN</name>
<keyword evidence="3" id="KW-1185">Reference proteome</keyword>
<dbReference type="Proteomes" id="UP000017052">
    <property type="component" value="Unassembled WGS sequence"/>
</dbReference>
<dbReference type="AlphaFoldDB" id="U2S7U7"/>
<organism evidence="2 3">
    <name type="scientific">Propionibacterium acidifaciens F0233</name>
    <dbReference type="NCBI Taxonomy" id="553198"/>
    <lineage>
        <taxon>Bacteria</taxon>
        <taxon>Bacillati</taxon>
        <taxon>Actinomycetota</taxon>
        <taxon>Actinomycetes</taxon>
        <taxon>Propionibacteriales</taxon>
        <taxon>Propionibacteriaceae</taxon>
        <taxon>Propionibacterium</taxon>
    </lineage>
</organism>
<gene>
    <name evidence="2" type="ORF">HMPREF0682_1535</name>
    <name evidence="1" type="ORF">HMPREF0682_2333</name>
</gene>
<evidence type="ECO:0000313" key="1">
    <source>
        <dbReference type="EMBL" id="ERK49927.1"/>
    </source>
</evidence>
<evidence type="ECO:0000313" key="3">
    <source>
        <dbReference type="Proteomes" id="UP000017052"/>
    </source>
</evidence>
<protein>
    <recommendedName>
        <fullName evidence="4">SUKH-4 immunity protein</fullName>
    </recommendedName>
</protein>
<sequence>MVAMIDRSPWGFRAQDIWGKFCPDETLRKIPKRVYGVFDRIDEPVIRGDFPDRLVIGNPNRCIYICEGDGSVMRSGIDSPEFINSDVNKFIWSLETFAQFYPYYTDDTEIESIRRKEGEIKKALVSIDKAVSRDTDFWFGLLEDFESYGEFSTEFLFDEYGVDAATD</sequence>
<evidence type="ECO:0008006" key="4">
    <source>
        <dbReference type="Google" id="ProtNLM"/>
    </source>
</evidence>